<reference evidence="4" key="3">
    <citation type="submission" date="2018-08" db="EMBL/GenBank/DDBJ databases">
        <authorList>
            <person name="Guldener U."/>
        </authorList>
    </citation>
    <scope>NUCLEOTIDE SEQUENCE</scope>
    <source>
        <strain evidence="4">UB2</strain>
    </source>
</reference>
<feature type="region of interest" description="Disordered" evidence="2">
    <location>
        <begin position="26"/>
        <end position="51"/>
    </location>
</feature>
<evidence type="ECO:0000256" key="1">
    <source>
        <dbReference type="ARBA" id="ARBA00011069"/>
    </source>
</evidence>
<dbReference type="AlphaFoldDB" id="A0A1K0GY98"/>
<keyword evidence="6" id="KW-1185">Reference proteome</keyword>
<dbReference type="GO" id="GO:0003723">
    <property type="term" value="F:RNA binding"/>
    <property type="evidence" value="ECO:0007669"/>
    <property type="project" value="TreeGrafter"/>
</dbReference>
<comment type="similarity">
    <text evidence="1">Belongs to the CWC26 family.</text>
</comment>
<feature type="compositionally biased region" description="Low complexity" evidence="2">
    <location>
        <begin position="146"/>
        <end position="156"/>
    </location>
</feature>
<feature type="region of interest" description="Disordered" evidence="2">
    <location>
        <begin position="66"/>
        <end position="171"/>
    </location>
</feature>
<dbReference type="Proteomes" id="UP000658997">
    <property type="component" value="Unassembled WGS sequence"/>
</dbReference>
<reference evidence="5" key="2">
    <citation type="submission" date="2016-04" db="EMBL/GenBank/DDBJ databases">
        <authorList>
            <person name="Guldener U."/>
            <person name="Guldener U."/>
        </authorList>
    </citation>
    <scope>NUCLEOTIDE SEQUENCE [LARGE SCALE GENOMIC DNA]</scope>
    <source>
        <strain evidence="5">UB2112</strain>
    </source>
</reference>
<evidence type="ECO:0000256" key="2">
    <source>
        <dbReference type="SAM" id="MobiDB-lite"/>
    </source>
</evidence>
<feature type="region of interest" description="Disordered" evidence="2">
    <location>
        <begin position="192"/>
        <end position="234"/>
    </location>
</feature>
<dbReference type="GO" id="GO:0005684">
    <property type="term" value="C:U2-type spliceosomal complex"/>
    <property type="evidence" value="ECO:0007669"/>
    <property type="project" value="TreeGrafter"/>
</dbReference>
<gene>
    <name evidence="4" type="ORF">UBRO2_01487</name>
    <name evidence="3" type="ORF">UBRO_00304</name>
</gene>
<feature type="compositionally biased region" description="Basic and acidic residues" evidence="2">
    <location>
        <begin position="192"/>
        <end position="209"/>
    </location>
</feature>
<dbReference type="EMBL" id="ULHB01000020">
    <property type="protein sequence ID" value="SYW76650.1"/>
    <property type="molecule type" value="Genomic_DNA"/>
</dbReference>
<dbReference type="PANTHER" id="PTHR31809">
    <property type="entry name" value="BUD13 HOMOLOG"/>
    <property type="match status" value="1"/>
</dbReference>
<accession>A0A1K0GY98</accession>
<dbReference type="PANTHER" id="PTHR31809:SF0">
    <property type="entry name" value="BUD13 HOMOLOG"/>
    <property type="match status" value="1"/>
</dbReference>
<dbReference type="InterPro" id="IPR051112">
    <property type="entry name" value="CWC26_splicing_factor"/>
</dbReference>
<dbReference type="Proteomes" id="UP000179920">
    <property type="component" value="Chromosome II"/>
</dbReference>
<feature type="compositionally biased region" description="Basic and acidic residues" evidence="2">
    <location>
        <begin position="124"/>
        <end position="145"/>
    </location>
</feature>
<feature type="compositionally biased region" description="Basic residues" evidence="2">
    <location>
        <begin position="264"/>
        <end position="275"/>
    </location>
</feature>
<reference evidence="3" key="1">
    <citation type="submission" date="2016-04" db="EMBL/GenBank/DDBJ databases">
        <authorList>
            <person name="Evans L.H."/>
            <person name="Alamgir A."/>
            <person name="Owens N."/>
            <person name="Weber N.D."/>
            <person name="Virtaneva K."/>
            <person name="Barbian K."/>
            <person name="Babar A."/>
            <person name="Rosenke K."/>
        </authorList>
    </citation>
    <scope>NUCLEOTIDE SEQUENCE</scope>
    <source>
        <strain evidence="3">UB2112</strain>
    </source>
</reference>
<evidence type="ECO:0000313" key="5">
    <source>
        <dbReference type="Proteomes" id="UP000179920"/>
    </source>
</evidence>
<evidence type="ECO:0000313" key="6">
    <source>
        <dbReference type="Proteomes" id="UP000658997"/>
    </source>
</evidence>
<dbReference type="GO" id="GO:0000398">
    <property type="term" value="P:mRNA splicing, via spliceosome"/>
    <property type="evidence" value="ECO:0007669"/>
    <property type="project" value="TreeGrafter"/>
</dbReference>
<evidence type="ECO:0000313" key="4">
    <source>
        <dbReference type="EMBL" id="SYW76650.1"/>
    </source>
</evidence>
<feature type="compositionally biased region" description="Basic and acidic residues" evidence="2">
    <location>
        <begin position="162"/>
        <end position="171"/>
    </location>
</feature>
<feature type="region of interest" description="Disordered" evidence="2">
    <location>
        <begin position="264"/>
        <end position="293"/>
    </location>
</feature>
<name>A0A1K0GY98_9BASI</name>
<dbReference type="Pfam" id="PF09736">
    <property type="entry name" value="Bud13"/>
    <property type="match status" value="1"/>
</dbReference>
<organism evidence="3 5">
    <name type="scientific">Ustilago bromivora</name>
    <dbReference type="NCBI Taxonomy" id="307758"/>
    <lineage>
        <taxon>Eukaryota</taxon>
        <taxon>Fungi</taxon>
        <taxon>Dikarya</taxon>
        <taxon>Basidiomycota</taxon>
        <taxon>Ustilaginomycotina</taxon>
        <taxon>Ustilaginomycetes</taxon>
        <taxon>Ustilaginales</taxon>
        <taxon>Ustilaginaceae</taxon>
        <taxon>Ustilago</taxon>
    </lineage>
</organism>
<sequence length="327" mass="36778">MPDPNLQSYIASHYLSGRKADAILARSSDGKLKRKKKKPKTESTDASSTGIVIKDDADSWKVAFGEDEDEDGLTPQIVNQADGGPSKAFRKISSSSKIIPDDADVKEESSTAVEEQTAFKAGLRSKEEMKAARLAREERRKREAEASASASTSQAAVGQGGDGKDEEARLAQETIYRDSSGRIIDIKAQEAHEKALERERQLKEAERKTWSQGLVQKQQKRQAEEQLASIRDKSISRKATDEEYNRHFKEQERADDPALAFMTKKREKGQQKPKYKGPWPPNRFNIPPGYRWDGVDRGNGFERALIERKGVLENREREARAWGQADM</sequence>
<dbReference type="EMBL" id="LT558118">
    <property type="protein sequence ID" value="SAM71598.1"/>
    <property type="molecule type" value="Genomic_DNA"/>
</dbReference>
<dbReference type="InterPro" id="IPR018609">
    <property type="entry name" value="Bud13"/>
</dbReference>
<dbReference type="OrthoDB" id="6022at2759"/>
<protein>
    <submittedName>
        <fullName evidence="4">Related to BUD13 - subunit of the RES complex, required for pre-mRNA retention and splicing</fullName>
    </submittedName>
    <submittedName>
        <fullName evidence="3">Related to BUD13-subunit of the RES complex, required for pre-mRNA retention and splicing</fullName>
    </submittedName>
</protein>
<dbReference type="GO" id="GO:0070274">
    <property type="term" value="C:RES complex"/>
    <property type="evidence" value="ECO:0007669"/>
    <property type="project" value="TreeGrafter"/>
</dbReference>
<evidence type="ECO:0000313" key="3">
    <source>
        <dbReference type="EMBL" id="SAM71598.1"/>
    </source>
</evidence>
<proteinExistence type="inferred from homology"/>